<gene>
    <name evidence="14" type="ORF">PSALAMII_LOCUS2691</name>
</gene>
<comment type="catalytic activity">
    <reaction evidence="11">
        <text>dITP + H2O = dIMP + diphosphate + H(+)</text>
        <dbReference type="Rhea" id="RHEA:28342"/>
        <dbReference type="ChEBI" id="CHEBI:15377"/>
        <dbReference type="ChEBI" id="CHEBI:15378"/>
        <dbReference type="ChEBI" id="CHEBI:33019"/>
        <dbReference type="ChEBI" id="CHEBI:61194"/>
        <dbReference type="ChEBI" id="CHEBI:61382"/>
        <dbReference type="EC" id="3.6.1.66"/>
    </reaction>
    <physiologicalReaction direction="left-to-right" evidence="11">
        <dbReference type="Rhea" id="RHEA:28343"/>
    </physiologicalReaction>
</comment>
<comment type="caution">
    <text evidence="14">The sequence shown here is derived from an EMBL/GenBank/DDBJ whole genome shotgun (WGS) entry which is preliminary data.</text>
</comment>
<dbReference type="Gene3D" id="3.90.950.10">
    <property type="match status" value="1"/>
</dbReference>
<dbReference type="GO" id="GO:0036220">
    <property type="term" value="F:ITP diphosphatase activity"/>
    <property type="evidence" value="ECO:0007669"/>
    <property type="project" value="UniProtKB-UniRule"/>
</dbReference>
<accession>A0A9W4IRJ5</accession>
<dbReference type="GO" id="GO:0005634">
    <property type="term" value="C:nucleus"/>
    <property type="evidence" value="ECO:0007669"/>
    <property type="project" value="UniProtKB-SubCell"/>
</dbReference>
<dbReference type="GO" id="GO:0005737">
    <property type="term" value="C:cytoplasm"/>
    <property type="evidence" value="ECO:0007669"/>
    <property type="project" value="UniProtKB-SubCell"/>
</dbReference>
<evidence type="ECO:0000256" key="7">
    <source>
        <dbReference type="ARBA" id="ARBA00023080"/>
    </source>
</evidence>
<evidence type="ECO:0000256" key="4">
    <source>
        <dbReference type="ARBA" id="ARBA00022741"/>
    </source>
</evidence>
<dbReference type="PANTHER" id="PTHR11067:SF9">
    <property type="entry name" value="INOSINE TRIPHOSPHATE PYROPHOSPHATASE"/>
    <property type="match status" value="1"/>
</dbReference>
<dbReference type="SUPFAM" id="SSF52972">
    <property type="entry name" value="ITPase-like"/>
    <property type="match status" value="1"/>
</dbReference>
<keyword evidence="3 13" id="KW-0479">Metal-binding</keyword>
<dbReference type="EC" id="3.6.1.66" evidence="13"/>
<protein>
    <recommendedName>
        <fullName evidence="13">Inosine triphosphate pyrophosphatase</fullName>
        <shortName evidence="13">ITPase</shortName>
        <shortName evidence="13">Inosine triphosphatase</shortName>
        <ecNumber evidence="13">3.6.1.66</ecNumber>
    </recommendedName>
    <alternativeName>
        <fullName evidence="13">Non-canonical purine NTP pyrophosphatase</fullName>
    </alternativeName>
    <alternativeName>
        <fullName evidence="13">Non-standard purine NTP pyrophosphatase</fullName>
    </alternativeName>
    <alternativeName>
        <fullName evidence="13">Nucleoside-triphosphate diphosphatase</fullName>
    </alternativeName>
    <alternativeName>
        <fullName evidence="13">Nucleoside-triphosphate pyrophosphatase</fullName>
        <shortName evidence="13">NTPase</shortName>
    </alternativeName>
    <alternativeName>
        <fullName evidence="13">XTP/dITP diphosphatase</fullName>
    </alternativeName>
</protein>
<feature type="binding site" evidence="13">
    <location>
        <begin position="25"/>
        <end position="30"/>
    </location>
    <ligand>
        <name>ITP</name>
        <dbReference type="ChEBI" id="CHEBI:61402"/>
    </ligand>
</feature>
<dbReference type="EMBL" id="CAJVPA010000110">
    <property type="protein sequence ID" value="CAG8332981.1"/>
    <property type="molecule type" value="Genomic_DNA"/>
</dbReference>
<feature type="binding site" evidence="13">
    <location>
        <position position="53"/>
    </location>
    <ligand>
        <name>Mg(2+)</name>
        <dbReference type="ChEBI" id="CHEBI:18420"/>
    </ligand>
</feature>
<comment type="subcellular location">
    <subcellularLocation>
        <location evidence="13">Cytoplasm</location>
    </subcellularLocation>
    <subcellularLocation>
        <location evidence="13">Nucleus</location>
    </subcellularLocation>
</comment>
<dbReference type="InterPro" id="IPR029001">
    <property type="entry name" value="ITPase-like_fam"/>
</dbReference>
<feature type="binding site" evidence="13">
    <location>
        <position position="65"/>
    </location>
    <ligand>
        <name>ITP</name>
        <dbReference type="ChEBI" id="CHEBI:61402"/>
    </ligand>
</feature>
<dbReference type="CDD" id="cd00515">
    <property type="entry name" value="HAM1"/>
    <property type="match status" value="1"/>
</dbReference>
<dbReference type="GO" id="GO:0046872">
    <property type="term" value="F:metal ion binding"/>
    <property type="evidence" value="ECO:0007669"/>
    <property type="project" value="UniProtKB-KW"/>
</dbReference>
<evidence type="ECO:0000256" key="12">
    <source>
        <dbReference type="ARBA" id="ARBA00093271"/>
    </source>
</evidence>
<comment type="similarity">
    <text evidence="1 13">Belongs to the HAM1 NTPase family.</text>
</comment>
<sequence length="234" mass="26164">MENRTLELLTHTAHKMALTKLNFITGNKNKLLEVRAILGNVIEVDNQAVEVPEIQGTIEEIAKEKARRAAEAINGPALTEDTALEFHALKGLPGPYIKSFMEALGHEGLNKMLDGFEDRTAEAVCTFAFCRGPGEEPIIFQGRTEGSIVRPRGPTNFGKLNASTRHWVSISNITGWDPIFEYDGKQTYAEMDKEAKVRGNPFVRNKPYTKGVQNKISHRYKALVKLQQWLAEGQ</sequence>
<evidence type="ECO:0000256" key="1">
    <source>
        <dbReference type="ARBA" id="ARBA00008023"/>
    </source>
</evidence>
<dbReference type="InterPro" id="IPR002637">
    <property type="entry name" value="RdgB/HAM1"/>
</dbReference>
<evidence type="ECO:0000256" key="5">
    <source>
        <dbReference type="ARBA" id="ARBA00022801"/>
    </source>
</evidence>
<dbReference type="GO" id="GO:0000166">
    <property type="term" value="F:nucleotide binding"/>
    <property type="evidence" value="ECO:0007669"/>
    <property type="project" value="UniProtKB-KW"/>
</dbReference>
<reference evidence="14" key="1">
    <citation type="submission" date="2021-07" db="EMBL/GenBank/DDBJ databases">
        <authorList>
            <person name="Branca A.L. A."/>
        </authorList>
    </citation>
    <scope>NUCLEOTIDE SEQUENCE</scope>
</reference>
<dbReference type="Pfam" id="PF01725">
    <property type="entry name" value="Ham1p_like"/>
    <property type="match status" value="1"/>
</dbReference>
<keyword evidence="13" id="KW-0539">Nucleus</keyword>
<organism evidence="14 15">
    <name type="scientific">Penicillium salamii</name>
    <dbReference type="NCBI Taxonomy" id="1612424"/>
    <lineage>
        <taxon>Eukaryota</taxon>
        <taxon>Fungi</taxon>
        <taxon>Dikarya</taxon>
        <taxon>Ascomycota</taxon>
        <taxon>Pezizomycotina</taxon>
        <taxon>Eurotiomycetes</taxon>
        <taxon>Eurotiomycetidae</taxon>
        <taxon>Eurotiales</taxon>
        <taxon>Aspergillaceae</taxon>
        <taxon>Penicillium</taxon>
    </lineage>
</organism>
<dbReference type="GO" id="GO:0009204">
    <property type="term" value="P:deoxyribonucleoside triphosphate catabolic process"/>
    <property type="evidence" value="ECO:0007669"/>
    <property type="project" value="UniProtKB-UniRule"/>
</dbReference>
<dbReference type="AlphaFoldDB" id="A0A9W4IRJ5"/>
<comment type="function">
    <text evidence="13">Pyrophosphatase that hydrolyzes non-canonical purine nucleotides such as inosine triphosphate (ITP), deoxyinosine triphosphate (dITP) or xanthosine 5'-triphosphate (XTP) to their respective monophosphate derivatives. The enzyme does not distinguish between the deoxy- and ribose forms. Probably excludes non-canonical purines from RNA and DNA precursor pools, thus preventing their incorporation into RNA and DNA and avoiding chromosomal lesions.</text>
</comment>
<keyword evidence="5 13" id="KW-0378">Hydrolase</keyword>
<evidence type="ECO:0000256" key="2">
    <source>
        <dbReference type="ARBA" id="ARBA00022490"/>
    </source>
</evidence>
<comment type="catalytic activity">
    <reaction evidence="12">
        <text>N(6)-hydroxy-dATP + H2O = N(6)-hydroxy-dAMP + diphosphate + H(+)</text>
        <dbReference type="Rhea" id="RHEA:83971"/>
        <dbReference type="ChEBI" id="CHEBI:15377"/>
        <dbReference type="ChEBI" id="CHEBI:15378"/>
        <dbReference type="ChEBI" id="CHEBI:33019"/>
        <dbReference type="ChEBI" id="CHEBI:233529"/>
        <dbReference type="ChEBI" id="CHEBI:233530"/>
    </reaction>
    <physiologicalReaction direction="left-to-right" evidence="12">
        <dbReference type="Rhea" id="RHEA:83972"/>
    </physiologicalReaction>
</comment>
<evidence type="ECO:0000256" key="9">
    <source>
        <dbReference type="ARBA" id="ARBA00054940"/>
    </source>
</evidence>
<comment type="catalytic activity">
    <reaction evidence="10">
        <text>ITP + H2O = IMP + diphosphate + H(+)</text>
        <dbReference type="Rhea" id="RHEA:29399"/>
        <dbReference type="ChEBI" id="CHEBI:15377"/>
        <dbReference type="ChEBI" id="CHEBI:15378"/>
        <dbReference type="ChEBI" id="CHEBI:33019"/>
        <dbReference type="ChEBI" id="CHEBI:58053"/>
        <dbReference type="ChEBI" id="CHEBI:61402"/>
        <dbReference type="EC" id="3.6.1.66"/>
    </reaction>
    <physiologicalReaction direction="left-to-right" evidence="10">
        <dbReference type="Rhea" id="RHEA:29400"/>
    </physiologicalReaction>
</comment>
<evidence type="ECO:0000256" key="13">
    <source>
        <dbReference type="HAMAP-Rule" id="MF_03148"/>
    </source>
</evidence>
<dbReference type="Proteomes" id="UP001152646">
    <property type="component" value="Unassembled WGS sequence"/>
</dbReference>
<dbReference type="GO" id="GO:0035870">
    <property type="term" value="F:dITP diphosphatase activity"/>
    <property type="evidence" value="ECO:0007669"/>
    <property type="project" value="UniProtKB-UniRule"/>
</dbReference>
<keyword evidence="2 13" id="KW-0963">Cytoplasm</keyword>
<feature type="binding site" evidence="13">
    <location>
        <position position="81"/>
    </location>
    <ligand>
        <name>Mg(2+)</name>
        <dbReference type="ChEBI" id="CHEBI:18420"/>
    </ligand>
</feature>
<dbReference type="GO" id="GO:0036222">
    <property type="term" value="F:XTP diphosphatase activity"/>
    <property type="evidence" value="ECO:0007669"/>
    <property type="project" value="UniProtKB-UniRule"/>
</dbReference>
<evidence type="ECO:0000256" key="10">
    <source>
        <dbReference type="ARBA" id="ARBA00093218"/>
    </source>
</evidence>
<feature type="binding site" evidence="13">
    <location>
        <begin position="81"/>
        <end position="82"/>
    </location>
    <ligand>
        <name>ITP</name>
        <dbReference type="ChEBI" id="CHEBI:61402"/>
    </ligand>
</feature>
<keyword evidence="7 13" id="KW-0546">Nucleotide metabolism</keyword>
<comment type="catalytic activity">
    <reaction evidence="13">
        <text>XTP + H2O = XMP + diphosphate + H(+)</text>
        <dbReference type="Rhea" id="RHEA:28610"/>
        <dbReference type="ChEBI" id="CHEBI:15377"/>
        <dbReference type="ChEBI" id="CHEBI:15378"/>
        <dbReference type="ChEBI" id="CHEBI:33019"/>
        <dbReference type="ChEBI" id="CHEBI:57464"/>
        <dbReference type="ChEBI" id="CHEBI:61314"/>
        <dbReference type="EC" id="3.6.1.66"/>
    </reaction>
</comment>
<proteinExistence type="inferred from homology"/>
<name>A0A9W4IRJ5_9EURO</name>
<evidence type="ECO:0000256" key="6">
    <source>
        <dbReference type="ARBA" id="ARBA00022842"/>
    </source>
</evidence>
<evidence type="ECO:0000256" key="8">
    <source>
        <dbReference type="ARBA" id="ARBA00023211"/>
    </source>
</evidence>
<comment type="caution">
    <text evidence="13">Lacks conserved residue(s) required for the propagation of feature annotation.</text>
</comment>
<keyword evidence="6 13" id="KW-0460">Magnesium</keyword>
<evidence type="ECO:0000313" key="14">
    <source>
        <dbReference type="EMBL" id="CAG8332981.1"/>
    </source>
</evidence>
<keyword evidence="4 13" id="KW-0547">Nucleotide-binding</keyword>
<evidence type="ECO:0000256" key="3">
    <source>
        <dbReference type="ARBA" id="ARBA00022723"/>
    </source>
</evidence>
<keyword evidence="8 13" id="KW-0464">Manganese</keyword>
<dbReference type="FunFam" id="3.90.950.10:FF:000003">
    <property type="entry name" value="Inosine triphosphate pyrophosphatase"/>
    <property type="match status" value="1"/>
</dbReference>
<comment type="subunit">
    <text evidence="13">Homodimer.</text>
</comment>
<evidence type="ECO:0000256" key="11">
    <source>
        <dbReference type="ARBA" id="ARBA00093255"/>
    </source>
</evidence>
<dbReference type="GO" id="GO:0009117">
    <property type="term" value="P:nucleotide metabolic process"/>
    <property type="evidence" value="ECO:0007669"/>
    <property type="project" value="UniProtKB-KW"/>
</dbReference>
<feature type="binding site" evidence="13">
    <location>
        <position position="196"/>
    </location>
    <ligand>
        <name>ITP</name>
        <dbReference type="ChEBI" id="CHEBI:61402"/>
    </ligand>
</feature>
<dbReference type="PANTHER" id="PTHR11067">
    <property type="entry name" value="INOSINE TRIPHOSPHATE PYROPHOSPHATASE/HAM1 PROTEIN"/>
    <property type="match status" value="1"/>
</dbReference>
<comment type="function">
    <text evidence="9">Pyrophosphatase that hydrolyzes the non-canonical purine nucleotides inosine triphosphate (ITP), deoxyinosine triphosphate (dITP) as well as 2'-deoxy-N-6-hydroxylaminopurine triphosphate (dHAPTP) and xanthosine 5'-triphosphate (XTP) to their respective monophosphate derivatives. The enzyme does not distinguish between the deoxy- and ribose forms. Probably excludes non-canonical purines from RNA and DNA precursor pools, thus preventing their incorporation into RNA and DNA and avoiding chromosomal lesions.</text>
</comment>
<feature type="binding site" evidence="13">
    <location>
        <begin position="218"/>
        <end position="219"/>
    </location>
    <ligand>
        <name>ITP</name>
        <dbReference type="ChEBI" id="CHEBI:61402"/>
    </ligand>
</feature>
<dbReference type="InterPro" id="IPR027502">
    <property type="entry name" value="ITPase"/>
</dbReference>
<dbReference type="OrthoDB" id="6288734at2759"/>
<comment type="cofactor">
    <cofactor evidence="13">
        <name>Mg(2+)</name>
        <dbReference type="ChEBI" id="CHEBI:18420"/>
    </cofactor>
    <cofactor evidence="13">
        <name>Mn(2+)</name>
        <dbReference type="ChEBI" id="CHEBI:29035"/>
    </cofactor>
    <text evidence="13">Binds 1 divalent metal cation per subunit; can use either Mg(2+) or Mn(2+).</text>
</comment>
<evidence type="ECO:0000313" key="15">
    <source>
        <dbReference type="Proteomes" id="UP001152646"/>
    </source>
</evidence>
<dbReference type="HAMAP" id="MF_03148">
    <property type="entry name" value="HAM1_NTPase"/>
    <property type="match status" value="1"/>
</dbReference>